<keyword evidence="6" id="KW-0342">GTP-binding</keyword>
<dbReference type="CDD" id="cd01894">
    <property type="entry name" value="EngA1"/>
    <property type="match status" value="1"/>
</dbReference>
<evidence type="ECO:0000256" key="8">
    <source>
        <dbReference type="SAM" id="MobiDB-lite"/>
    </source>
</evidence>
<feature type="compositionally biased region" description="Low complexity" evidence="8">
    <location>
        <begin position="778"/>
        <end position="793"/>
    </location>
</feature>
<keyword evidence="4" id="KW-0677">Repeat</keyword>
<dbReference type="InterPro" id="IPR027417">
    <property type="entry name" value="P-loop_NTPase"/>
</dbReference>
<evidence type="ECO:0000256" key="6">
    <source>
        <dbReference type="ARBA" id="ARBA00023134"/>
    </source>
</evidence>
<accession>A0A7S3VS22</accession>
<dbReference type="NCBIfam" id="TIGR00231">
    <property type="entry name" value="small_GTP"/>
    <property type="match status" value="1"/>
</dbReference>
<dbReference type="PRINTS" id="PR00326">
    <property type="entry name" value="GTP1OBG"/>
</dbReference>
<dbReference type="InterPro" id="IPR006073">
    <property type="entry name" value="GTP-bd"/>
</dbReference>
<feature type="region of interest" description="Disordered" evidence="8">
    <location>
        <begin position="778"/>
        <end position="844"/>
    </location>
</feature>
<evidence type="ECO:0000256" key="4">
    <source>
        <dbReference type="ARBA" id="ARBA00022737"/>
    </source>
</evidence>
<evidence type="ECO:0000256" key="3">
    <source>
        <dbReference type="ARBA" id="ARBA00022517"/>
    </source>
</evidence>
<feature type="domain" description="G" evidence="9">
    <location>
        <begin position="76"/>
        <end position="198"/>
    </location>
</feature>
<feature type="region of interest" description="Disordered" evidence="8">
    <location>
        <begin position="691"/>
        <end position="712"/>
    </location>
</feature>
<dbReference type="Pfam" id="PF14714">
    <property type="entry name" value="KH_dom-like"/>
    <property type="match status" value="1"/>
</dbReference>
<feature type="compositionally biased region" description="Basic residues" evidence="8">
    <location>
        <begin position="833"/>
        <end position="844"/>
    </location>
</feature>
<comment type="similarity">
    <text evidence="1">Belongs to the TRAFAC class TrmE-Era-EngA-EngB-Septin-like GTPase superfamily. EngA (Der) GTPase family.</text>
</comment>
<dbReference type="HAMAP" id="MF_00195">
    <property type="entry name" value="GTPase_Der"/>
    <property type="match status" value="1"/>
</dbReference>
<protein>
    <recommendedName>
        <fullName evidence="2">GTPase Der</fullName>
    </recommendedName>
    <alternativeName>
        <fullName evidence="7">GTP-binding protein EngA</fullName>
    </alternativeName>
</protein>
<dbReference type="AlphaFoldDB" id="A0A7S3VS22"/>
<evidence type="ECO:0000256" key="2">
    <source>
        <dbReference type="ARBA" id="ARBA00020953"/>
    </source>
</evidence>
<dbReference type="InterPro" id="IPR015946">
    <property type="entry name" value="KH_dom-like_a/b"/>
</dbReference>
<dbReference type="GO" id="GO:0042254">
    <property type="term" value="P:ribosome biogenesis"/>
    <property type="evidence" value="ECO:0007669"/>
    <property type="project" value="UniProtKB-KW"/>
</dbReference>
<sequence length="844" mass="90633">MLLAKILNSSRPCLPSRQAVESLLALAVQGKTFQEARHFSSAAPLSRHGHAGKTASQLSAGKAGLLEALDADLLPRVALVGRPNVGKSALFNRLVRKRTALVYNTPLSHVTRDWQEQTGQLGDLVFRVMDTSGMEPNMQRDSIQGRAASITTNALGKAHMALMIVDARDGIVPPDEELAAWLQRVMPDPNQVVLVANKAEGAKARQNIEQTIADSWRLGFGELVALSASSGEGMADLYTVLQPLLDQWRQRTMANALLHTPRLPREYPASIACDRQPSTCTRAVSRPGESEAREEGGGDAAAGSPAWAAAAGNSRSATGAHSSSSSSSSANEDAWDGGQERVGRGQRLLAVHDLRDVTKAREDGRDWRLEGLETTPEGIAPDGAEVEGGGVQVEGEEQARGEQAIRLAIVGLPNVGKSTLLNTLLGEERVLTGPEPGLTRDVVRTALHYQGIKMELLDTAGYVGATKVSAYDDVGGEVADIAREAALSAMASAHVVVLVLDVAMALKSQKVLNSRELSLVSRYALQNGKALVIAANKMDALPGEEERQTYLDTLRSCLEERLLDAGIPPVVPLVARSGKNVQQLLDAVLQAHQDWDRRVSTGRLNRFLAKLRARVAGGGGIAREAARLKYLTQVKTRPPTFVAFVSGSQEVEDTFPQFLSNQLREALGMGGTPLRFWFRYKDARTLQALEGELQSNKRRSSKASDGAVGNRPSLRRRLLKPRLYMAERASVAAAETQGLSADSVYSSSAGSRGHDPGEIIQSALASEDEHYLGRSAISASSSISSGDSGSTSTRKVAKTRSAALAPWTGSKRRRDLDAYMQHLSRSPSAPLRIKSKRHTSRGQG</sequence>
<evidence type="ECO:0000256" key="1">
    <source>
        <dbReference type="ARBA" id="ARBA00008279"/>
    </source>
</evidence>
<organism evidence="11">
    <name type="scientific">Dunaliella tertiolecta</name>
    <name type="common">Green alga</name>
    <dbReference type="NCBI Taxonomy" id="3047"/>
    <lineage>
        <taxon>Eukaryota</taxon>
        <taxon>Viridiplantae</taxon>
        <taxon>Chlorophyta</taxon>
        <taxon>core chlorophytes</taxon>
        <taxon>Chlorophyceae</taxon>
        <taxon>CS clade</taxon>
        <taxon>Chlamydomonadales</taxon>
        <taxon>Dunaliellaceae</taxon>
        <taxon>Dunaliella</taxon>
    </lineage>
</organism>
<keyword evidence="3" id="KW-0690">Ribosome biogenesis</keyword>
<feature type="compositionally biased region" description="Low complexity" evidence="8">
    <location>
        <begin position="301"/>
        <end position="329"/>
    </location>
</feature>
<reference evidence="11" key="1">
    <citation type="submission" date="2021-01" db="EMBL/GenBank/DDBJ databases">
        <authorList>
            <person name="Corre E."/>
            <person name="Pelletier E."/>
            <person name="Niang G."/>
            <person name="Scheremetjew M."/>
            <person name="Finn R."/>
            <person name="Kale V."/>
            <person name="Holt S."/>
            <person name="Cochrane G."/>
            <person name="Meng A."/>
            <person name="Brown T."/>
            <person name="Cohen L."/>
        </authorList>
    </citation>
    <scope>NUCLEOTIDE SEQUENCE</scope>
    <source>
        <strain evidence="11">CCMP1320</strain>
    </source>
</reference>
<dbReference type="GO" id="GO:0005525">
    <property type="term" value="F:GTP binding"/>
    <property type="evidence" value="ECO:0007669"/>
    <property type="project" value="UniProtKB-KW"/>
</dbReference>
<dbReference type="InterPro" id="IPR032859">
    <property type="entry name" value="KH_dom-like"/>
</dbReference>
<dbReference type="InterPro" id="IPR016484">
    <property type="entry name" value="GTPase_Der"/>
</dbReference>
<name>A0A7S3VS22_DUNTE</name>
<dbReference type="PANTHER" id="PTHR43834:SF6">
    <property type="entry name" value="GTPASE DER"/>
    <property type="match status" value="1"/>
</dbReference>
<dbReference type="PANTHER" id="PTHR43834">
    <property type="entry name" value="GTPASE DER"/>
    <property type="match status" value="1"/>
</dbReference>
<dbReference type="Gene3D" id="3.40.50.300">
    <property type="entry name" value="P-loop containing nucleotide triphosphate hydrolases"/>
    <property type="match status" value="2"/>
</dbReference>
<dbReference type="Gene3D" id="3.30.300.20">
    <property type="match status" value="1"/>
</dbReference>
<dbReference type="EMBL" id="HBIP01031385">
    <property type="protein sequence ID" value="CAE0503992.1"/>
    <property type="molecule type" value="Transcribed_RNA"/>
</dbReference>
<dbReference type="SUPFAM" id="SSF52540">
    <property type="entry name" value="P-loop containing nucleoside triphosphate hydrolases"/>
    <property type="match status" value="2"/>
</dbReference>
<feature type="domain" description="G" evidence="9">
    <location>
        <begin position="407"/>
        <end position="537"/>
    </location>
</feature>
<evidence type="ECO:0000256" key="5">
    <source>
        <dbReference type="ARBA" id="ARBA00022741"/>
    </source>
</evidence>
<dbReference type="Pfam" id="PF01926">
    <property type="entry name" value="MMR_HSR1"/>
    <property type="match status" value="2"/>
</dbReference>
<keyword evidence="5" id="KW-0547">Nucleotide-binding</keyword>
<proteinExistence type="inferred from homology"/>
<dbReference type="InterPro" id="IPR005225">
    <property type="entry name" value="Small_GTP-bd"/>
</dbReference>
<evidence type="ECO:0000259" key="9">
    <source>
        <dbReference type="Pfam" id="PF01926"/>
    </source>
</evidence>
<evidence type="ECO:0000256" key="7">
    <source>
        <dbReference type="ARBA" id="ARBA00032345"/>
    </source>
</evidence>
<feature type="domain" description="GTPase Der C-terminal KH-domain-like" evidence="10">
    <location>
        <begin position="598"/>
        <end position="679"/>
    </location>
</feature>
<evidence type="ECO:0000313" key="11">
    <source>
        <dbReference type="EMBL" id="CAE0503992.1"/>
    </source>
</evidence>
<feature type="region of interest" description="Disordered" evidence="8">
    <location>
        <begin position="278"/>
        <end position="342"/>
    </location>
</feature>
<gene>
    <name evidence="11" type="ORF">DTER00134_LOCUS19065</name>
</gene>
<evidence type="ECO:0000259" key="10">
    <source>
        <dbReference type="Pfam" id="PF14714"/>
    </source>
</evidence>